<dbReference type="PANTHER" id="PTHR18945">
    <property type="entry name" value="NEUROTRANSMITTER GATED ION CHANNEL"/>
    <property type="match status" value="1"/>
</dbReference>
<dbReference type="InterPro" id="IPR036734">
    <property type="entry name" value="Neur_chan_lig-bd_sf"/>
</dbReference>
<keyword evidence="2" id="KW-1133">Transmembrane helix</keyword>
<feature type="region of interest" description="Disordered" evidence="1">
    <location>
        <begin position="283"/>
        <end position="334"/>
    </location>
</feature>
<reference evidence="4 6" key="2">
    <citation type="journal article" date="2013" name="Nature">
        <title>Insights into bilaterian evolution from three spiralian genomes.</title>
        <authorList>
            <person name="Simakov O."/>
            <person name="Marletaz F."/>
            <person name="Cho S.J."/>
            <person name="Edsinger-Gonzales E."/>
            <person name="Havlak P."/>
            <person name="Hellsten U."/>
            <person name="Kuo D.H."/>
            <person name="Larsson T."/>
            <person name="Lv J."/>
            <person name="Arendt D."/>
            <person name="Savage R."/>
            <person name="Osoegawa K."/>
            <person name="de Jong P."/>
            <person name="Grimwood J."/>
            <person name="Chapman J.A."/>
            <person name="Shapiro H."/>
            <person name="Aerts A."/>
            <person name="Otillar R.P."/>
            <person name="Terry A.Y."/>
            <person name="Boore J.L."/>
            <person name="Grigoriev I.V."/>
            <person name="Lindberg D.R."/>
            <person name="Seaver E.C."/>
            <person name="Weisblat D.A."/>
            <person name="Putnam N.H."/>
            <person name="Rokhsar D.S."/>
        </authorList>
    </citation>
    <scope>NUCLEOTIDE SEQUENCE</scope>
    <source>
        <strain evidence="4 6">I ESC-2004</strain>
    </source>
</reference>
<evidence type="ECO:0000256" key="1">
    <source>
        <dbReference type="SAM" id="MobiDB-lite"/>
    </source>
</evidence>
<accession>R7TTN9</accession>
<name>R7TTN9_CAPTE</name>
<proteinExistence type="predicted"/>
<evidence type="ECO:0000259" key="3">
    <source>
        <dbReference type="Pfam" id="PF02931"/>
    </source>
</evidence>
<evidence type="ECO:0000256" key="2">
    <source>
        <dbReference type="SAM" id="Phobius"/>
    </source>
</evidence>
<dbReference type="HOGENOM" id="CLU_832218_0_0_1"/>
<dbReference type="SUPFAM" id="SSF63712">
    <property type="entry name" value="Nicotinic receptor ligand binding domain-like"/>
    <property type="match status" value="1"/>
</dbReference>
<dbReference type="STRING" id="283909.R7TTN9"/>
<dbReference type="EMBL" id="AMQN01010979">
    <property type="status" value="NOT_ANNOTATED_CDS"/>
    <property type="molecule type" value="Genomic_DNA"/>
</dbReference>
<dbReference type="InterPro" id="IPR006202">
    <property type="entry name" value="Neur_chan_lig-bd"/>
</dbReference>
<feature type="compositionally biased region" description="Basic and acidic residues" evidence="1">
    <location>
        <begin position="283"/>
        <end position="296"/>
    </location>
</feature>
<dbReference type="InterPro" id="IPR006201">
    <property type="entry name" value="Neur_channel"/>
</dbReference>
<protein>
    <recommendedName>
        <fullName evidence="3">Neurotransmitter-gated ion-channel ligand-binding domain-containing protein</fullName>
    </recommendedName>
</protein>
<keyword evidence="2" id="KW-0812">Transmembrane</keyword>
<dbReference type="AlphaFoldDB" id="R7TTN9"/>
<reference evidence="5" key="3">
    <citation type="submission" date="2015-06" db="UniProtKB">
        <authorList>
            <consortium name="EnsemblMetazoa"/>
        </authorList>
    </citation>
    <scope>IDENTIFICATION</scope>
</reference>
<dbReference type="GO" id="GO:0016020">
    <property type="term" value="C:membrane"/>
    <property type="evidence" value="ECO:0007669"/>
    <property type="project" value="InterPro"/>
</dbReference>
<reference evidence="6" key="1">
    <citation type="submission" date="2012-12" db="EMBL/GenBank/DDBJ databases">
        <authorList>
            <person name="Hellsten U."/>
            <person name="Grimwood J."/>
            <person name="Chapman J.A."/>
            <person name="Shapiro H."/>
            <person name="Aerts A."/>
            <person name="Otillar R.P."/>
            <person name="Terry A.Y."/>
            <person name="Boore J.L."/>
            <person name="Simakov O."/>
            <person name="Marletaz F."/>
            <person name="Cho S.-J."/>
            <person name="Edsinger-Gonzales E."/>
            <person name="Havlak P."/>
            <person name="Kuo D.-H."/>
            <person name="Larsson T."/>
            <person name="Lv J."/>
            <person name="Arendt D."/>
            <person name="Savage R."/>
            <person name="Osoegawa K."/>
            <person name="de Jong P."/>
            <person name="Lindberg D.R."/>
            <person name="Seaver E.C."/>
            <person name="Weisblat D.A."/>
            <person name="Putnam N.H."/>
            <person name="Grigoriev I.V."/>
            <person name="Rokhsar D.S."/>
        </authorList>
    </citation>
    <scope>NUCLEOTIDE SEQUENCE</scope>
    <source>
        <strain evidence="6">I ESC-2004</strain>
    </source>
</reference>
<dbReference type="Gene3D" id="2.70.170.10">
    <property type="entry name" value="Neurotransmitter-gated ion-channel ligand-binding domain"/>
    <property type="match status" value="1"/>
</dbReference>
<feature type="domain" description="Neurotransmitter-gated ion-channel ligand-binding" evidence="3">
    <location>
        <begin position="82"/>
        <end position="281"/>
    </location>
</feature>
<sequence length="334" mass="38106">MRDQRDDFSPLFCWRVMSSPLRMVHPLVWLALGVFISTCIFSGPGGFELPQNPLSKKSTRYQHESRLSDYLNYRARSAGLNTRPGQDNPEPAKVFFGVSLFFIEDLINQKFGYGDAVFRCVNRYLWQDERLQWDPQDFGGVTVARVPVKNIWSPDIRLLNSMDFHIDEDRDVVAIVSHTGKVLFLAPSRHRIRCLRHSGSQKSNRKMDPYDWDCTLRFASWTYDGKSIDLDFYPGQKTIDLGDFQQKFSRLKVVNTYVERQADRQYKEPFPDLQFHLMLQEKPEGGQKRKQGDRIPVKGKPGGGKGRGGGGGGRGKRGGKGGNKGAKGRQNRRG</sequence>
<dbReference type="GO" id="GO:0005230">
    <property type="term" value="F:extracellular ligand-gated monoatomic ion channel activity"/>
    <property type="evidence" value="ECO:0007669"/>
    <property type="project" value="InterPro"/>
</dbReference>
<dbReference type="Pfam" id="PF02931">
    <property type="entry name" value="Neur_chan_LBD"/>
    <property type="match status" value="1"/>
</dbReference>
<organism evidence="4">
    <name type="scientific">Capitella teleta</name>
    <name type="common">Polychaete worm</name>
    <dbReference type="NCBI Taxonomy" id="283909"/>
    <lineage>
        <taxon>Eukaryota</taxon>
        <taxon>Metazoa</taxon>
        <taxon>Spiralia</taxon>
        <taxon>Lophotrochozoa</taxon>
        <taxon>Annelida</taxon>
        <taxon>Polychaeta</taxon>
        <taxon>Sedentaria</taxon>
        <taxon>Scolecida</taxon>
        <taxon>Capitellidae</taxon>
        <taxon>Capitella</taxon>
    </lineage>
</organism>
<keyword evidence="2" id="KW-0472">Membrane</keyword>
<evidence type="ECO:0000313" key="5">
    <source>
        <dbReference type="EnsemblMetazoa" id="CapteP199337"/>
    </source>
</evidence>
<gene>
    <name evidence="4" type="ORF">CAPTEDRAFT_199337</name>
</gene>
<feature type="compositionally biased region" description="Gly residues" evidence="1">
    <location>
        <begin position="300"/>
        <end position="313"/>
    </location>
</feature>
<dbReference type="EnsemblMetazoa" id="CapteT199337">
    <property type="protein sequence ID" value="CapteP199337"/>
    <property type="gene ID" value="CapteG199337"/>
</dbReference>
<dbReference type="OrthoDB" id="410315at2759"/>
<feature type="transmembrane region" description="Helical" evidence="2">
    <location>
        <begin position="27"/>
        <end position="47"/>
    </location>
</feature>
<keyword evidence="6" id="KW-1185">Reference proteome</keyword>
<evidence type="ECO:0000313" key="6">
    <source>
        <dbReference type="Proteomes" id="UP000014760"/>
    </source>
</evidence>
<dbReference type="GO" id="GO:0004888">
    <property type="term" value="F:transmembrane signaling receptor activity"/>
    <property type="evidence" value="ECO:0007669"/>
    <property type="project" value="InterPro"/>
</dbReference>
<evidence type="ECO:0000313" key="4">
    <source>
        <dbReference type="EMBL" id="ELT97278.1"/>
    </source>
</evidence>
<dbReference type="EMBL" id="KB308612">
    <property type="protein sequence ID" value="ELT97278.1"/>
    <property type="molecule type" value="Genomic_DNA"/>
</dbReference>
<dbReference type="Proteomes" id="UP000014760">
    <property type="component" value="Unassembled WGS sequence"/>
</dbReference>